<dbReference type="GO" id="GO:0061909">
    <property type="term" value="P:autophagosome-lysosome fusion"/>
    <property type="evidence" value="ECO:0007669"/>
    <property type="project" value="Ensembl"/>
</dbReference>
<dbReference type="Gene3D" id="1.20.58.900">
    <property type="match status" value="1"/>
</dbReference>
<dbReference type="Pfam" id="PF13901">
    <property type="entry name" value="RH_dom"/>
    <property type="match status" value="1"/>
</dbReference>
<feature type="compositionally biased region" description="Low complexity" evidence="11">
    <location>
        <begin position="261"/>
        <end position="277"/>
    </location>
</feature>
<keyword evidence="6" id="KW-0967">Endosome</keyword>
<dbReference type="InterPro" id="IPR037213">
    <property type="entry name" value="Run_dom_sf"/>
</dbReference>
<dbReference type="PROSITE" id="PS50826">
    <property type="entry name" value="RUN"/>
    <property type="match status" value="1"/>
</dbReference>
<reference evidence="14" key="1">
    <citation type="submission" date="2025-08" db="UniProtKB">
        <authorList>
            <consortium name="Ensembl"/>
        </authorList>
    </citation>
    <scope>IDENTIFICATION</scope>
</reference>
<feature type="region of interest" description="Disordered" evidence="11">
    <location>
        <begin position="406"/>
        <end position="437"/>
    </location>
</feature>
<evidence type="ECO:0000259" key="12">
    <source>
        <dbReference type="PROSITE" id="PS50003"/>
    </source>
</evidence>
<gene>
    <name evidence="14" type="primary">PLEKHM1</name>
</gene>
<dbReference type="SUPFAM" id="SSF140741">
    <property type="entry name" value="RUN domain-like"/>
    <property type="match status" value="1"/>
</dbReference>
<evidence type="ECO:0000256" key="9">
    <source>
        <dbReference type="ARBA" id="ARBA00023006"/>
    </source>
</evidence>
<keyword evidence="9" id="KW-0072">Autophagy</keyword>
<evidence type="ECO:0000256" key="5">
    <source>
        <dbReference type="ARBA" id="ARBA00022737"/>
    </source>
</evidence>
<evidence type="ECO:0000313" key="15">
    <source>
        <dbReference type="Proteomes" id="UP000694392"/>
    </source>
</evidence>
<sequence length="1072" mass="119587">MHSNHTTGNGPDPRKVIQLIKKHLVNSVKALQKHYVALDTLVTSDDGDANTLCCALEAVFVHGLKAKHIKPEVGGKGRKLGGRTPIPQPVFWTLLKSITHRNIISELEHLIFISTDVGRCRAWLRLALNDGLMECYLKLLLQEKSRLAEYYQTTALLLDAEEGEFLLSFLQGLTSLSFDLSYKSTVLNEWTVTPLSLSGLCPMLELLEPLPCSGSAPRRKESLGSLSQSSGSDEAQFSILPISRNGDKNKLVSSTLSLNTTSSSQLSSSLDSDSLLQPHYMRSPDRSEEPLSCDSDLGTTAEDLDRSLQKVLSEFNKAQQNPESAEGQLHPSLPDSSSSQPTCPSAASSPEPQPFNGTAQNCVHQNLASATETLQSTYAGDLSSKSEVIAPSADATGVRLSSCPVLTGTDKAERDLPQGFPSTKKEEADGTSKVNGHQKSRPVLGFLLSPTMTCPERASWISEADFYRHPPEETHKCVSDFNNPLPEGPGEGQPPVLIDALHLNGPCLFSLENGQPKSSPDQEQKGFSVVHRRQIGLSNPFRGLLKLGNLERRGAMGIWKEFFCELSPLEFRLFLDSEERVCVENCSLLRCESLGLAHSDGRFELVFSGKKLCLRAPSKDEAEDWLDRLHEALRKCRPQQEEEWETLEYPDINEKFEGHMARVLPIDPATLPHYCDSSRNGFDWSCTLPPELDALKETVLYVDVDKTWTPFIFSLSLETLKCFKMRSSEKILSNSYGIETIQDILPDTSLGGPAFFKVITSKAVLKLRAKSAEEAADWRELVRRVLTSYLETAEEALTLGGNLDGYSQAVLKSTVKENGFLLQYLVAIPVEKGLDSQSFICAGCSRQIGFSFMKPKLCAFSGLYYCNSCHQDDESVIPSRLIHNWDLTKHSVCRRALKFLHQIQNQPLVNLKLVNESLYDHVEQMSQICRSREQLKLLGDYLIMCRSGALKELSKRLDHRHYLLECPHKYSVADLRQIADGVFEVFLQSLIQFASHHVYNCDLCTQRGFICQICNHSDIIFPFEFDTTTRCQECKTVFHSGCQAGVHACPRCVRRQKYQQKLQTNLILEPSL</sequence>
<dbReference type="InterPro" id="IPR011993">
    <property type="entry name" value="PH-like_dom_sf"/>
</dbReference>
<dbReference type="PANTHER" id="PTHR12326">
    <property type="entry name" value="PLECKSTRIN HOMOLOGY DOMAIN CONTAINING PROTEIN"/>
    <property type="match status" value="1"/>
</dbReference>
<dbReference type="PROSITE" id="PS50003">
    <property type="entry name" value="PH_DOMAIN"/>
    <property type="match status" value="1"/>
</dbReference>
<keyword evidence="3" id="KW-0597">Phosphoprotein</keyword>
<comment type="subcellular location">
    <subcellularLocation>
        <location evidence="1">Late endosome</location>
    </subcellularLocation>
    <subcellularLocation>
        <location evidence="2">Lysosome membrane</location>
    </subcellularLocation>
</comment>
<dbReference type="GO" id="GO:1902774">
    <property type="term" value="P:late endosome to lysosome transport"/>
    <property type="evidence" value="ECO:0007669"/>
    <property type="project" value="Ensembl"/>
</dbReference>
<protein>
    <submittedName>
        <fullName evidence="14">Pleckstrin homology and RUN domain containing M1</fullName>
    </submittedName>
</protein>
<dbReference type="InterPro" id="IPR004012">
    <property type="entry name" value="Run_dom"/>
</dbReference>
<name>A0A8D0H2T8_SPHPU</name>
<keyword evidence="7" id="KW-0863">Zinc-finger</keyword>
<dbReference type="GO" id="GO:0005765">
    <property type="term" value="C:lysosomal membrane"/>
    <property type="evidence" value="ECO:0007669"/>
    <property type="project" value="UniProtKB-SubCell"/>
</dbReference>
<dbReference type="InterPro" id="IPR047326">
    <property type="entry name" value="RUN_PLEKHM1"/>
</dbReference>
<dbReference type="GO" id="GO:0044754">
    <property type="term" value="C:autolysosome"/>
    <property type="evidence" value="ECO:0007669"/>
    <property type="project" value="Ensembl"/>
</dbReference>
<dbReference type="AlphaFoldDB" id="A0A8D0H2T8"/>
<dbReference type="GO" id="GO:0005654">
    <property type="term" value="C:nucleoplasm"/>
    <property type="evidence" value="ECO:0007669"/>
    <property type="project" value="Ensembl"/>
</dbReference>
<feature type="region of interest" description="Disordered" evidence="11">
    <location>
        <begin position="261"/>
        <end position="299"/>
    </location>
</feature>
<dbReference type="OMA" id="IWRDYYC"/>
<dbReference type="PANTHER" id="PTHR12326:SF5">
    <property type="entry name" value="PLECKSTRIN HOMOLOGY DOMAIN-CONTAINING FAMILY M MEMBER 1"/>
    <property type="match status" value="1"/>
</dbReference>
<dbReference type="Proteomes" id="UP000694392">
    <property type="component" value="Unplaced"/>
</dbReference>
<feature type="domain" description="PH" evidence="12">
    <location>
        <begin position="543"/>
        <end position="634"/>
    </location>
</feature>
<dbReference type="InterPro" id="IPR001849">
    <property type="entry name" value="PH_domain"/>
</dbReference>
<keyword evidence="15" id="KW-1185">Reference proteome</keyword>
<feature type="region of interest" description="Disordered" evidence="11">
    <location>
        <begin position="316"/>
        <end position="359"/>
    </location>
</feature>
<evidence type="ECO:0000313" key="14">
    <source>
        <dbReference type="Ensembl" id="ENSSPUP00000014216.1"/>
    </source>
</evidence>
<keyword evidence="4" id="KW-0479">Metal-binding</keyword>
<dbReference type="GO" id="GO:0032418">
    <property type="term" value="P:lysosome localization"/>
    <property type="evidence" value="ECO:0007669"/>
    <property type="project" value="Ensembl"/>
</dbReference>
<evidence type="ECO:0000256" key="3">
    <source>
        <dbReference type="ARBA" id="ARBA00022553"/>
    </source>
</evidence>
<feature type="compositionally biased region" description="Polar residues" evidence="11">
    <location>
        <begin position="334"/>
        <end position="359"/>
    </location>
</feature>
<dbReference type="SUPFAM" id="SSF50729">
    <property type="entry name" value="PH domain-like"/>
    <property type="match status" value="2"/>
</dbReference>
<dbReference type="Ensembl" id="ENSSPUT00000015161.1">
    <property type="protein sequence ID" value="ENSSPUP00000014216.1"/>
    <property type="gene ID" value="ENSSPUG00000010961.1"/>
</dbReference>
<dbReference type="Pfam" id="PF02759">
    <property type="entry name" value="RUN"/>
    <property type="match status" value="1"/>
</dbReference>
<proteinExistence type="predicted"/>
<evidence type="ECO:0000256" key="1">
    <source>
        <dbReference type="ARBA" id="ARBA00004603"/>
    </source>
</evidence>
<dbReference type="GO" id="GO:0005730">
    <property type="term" value="C:nucleolus"/>
    <property type="evidence" value="ECO:0007669"/>
    <property type="project" value="Ensembl"/>
</dbReference>
<dbReference type="CDD" id="cd17679">
    <property type="entry name" value="RUN_PLEKHM1"/>
    <property type="match status" value="1"/>
</dbReference>
<evidence type="ECO:0000256" key="4">
    <source>
        <dbReference type="ARBA" id="ARBA00022723"/>
    </source>
</evidence>
<dbReference type="GeneTree" id="ENSGT00940000155111"/>
<dbReference type="InterPro" id="IPR042827">
    <property type="entry name" value="PLEKHM1_PH"/>
</dbReference>
<dbReference type="CDD" id="cd13321">
    <property type="entry name" value="PH_PLEKHM1"/>
    <property type="match status" value="1"/>
</dbReference>
<dbReference type="Gene3D" id="2.30.29.30">
    <property type="entry name" value="Pleckstrin-homology domain (PH domain)/Phosphotyrosine-binding domain (PTB)"/>
    <property type="match status" value="2"/>
</dbReference>
<dbReference type="InterPro" id="IPR025258">
    <property type="entry name" value="RH_dom"/>
</dbReference>
<dbReference type="SMART" id="SM01175">
    <property type="entry name" value="DUF4206"/>
    <property type="match status" value="1"/>
</dbReference>
<dbReference type="SMART" id="SM00233">
    <property type="entry name" value="PH"/>
    <property type="match status" value="2"/>
</dbReference>
<evidence type="ECO:0000256" key="10">
    <source>
        <dbReference type="ARBA" id="ARBA00023228"/>
    </source>
</evidence>
<organism evidence="14 15">
    <name type="scientific">Sphenodon punctatus</name>
    <name type="common">Tuatara</name>
    <name type="synonym">Hatteria punctata</name>
    <dbReference type="NCBI Taxonomy" id="8508"/>
    <lineage>
        <taxon>Eukaryota</taxon>
        <taxon>Metazoa</taxon>
        <taxon>Chordata</taxon>
        <taxon>Craniata</taxon>
        <taxon>Vertebrata</taxon>
        <taxon>Euteleostomi</taxon>
        <taxon>Lepidosauria</taxon>
        <taxon>Sphenodontia</taxon>
        <taxon>Sphenodontidae</taxon>
        <taxon>Sphenodon</taxon>
    </lineage>
</organism>
<evidence type="ECO:0000256" key="2">
    <source>
        <dbReference type="ARBA" id="ARBA00004656"/>
    </source>
</evidence>
<evidence type="ECO:0000256" key="6">
    <source>
        <dbReference type="ARBA" id="ARBA00022753"/>
    </source>
</evidence>
<evidence type="ECO:0000256" key="7">
    <source>
        <dbReference type="ARBA" id="ARBA00022771"/>
    </source>
</evidence>
<dbReference type="SMART" id="SM00593">
    <property type="entry name" value="RUN"/>
    <property type="match status" value="1"/>
</dbReference>
<feature type="domain" description="RUN" evidence="13">
    <location>
        <begin position="43"/>
        <end position="185"/>
    </location>
</feature>
<evidence type="ECO:0000259" key="13">
    <source>
        <dbReference type="PROSITE" id="PS50826"/>
    </source>
</evidence>
<dbReference type="InterPro" id="IPR051366">
    <property type="entry name" value="DEF8"/>
</dbReference>
<keyword evidence="5" id="KW-0677">Repeat</keyword>
<keyword evidence="8" id="KW-0862">Zinc</keyword>
<dbReference type="GO" id="GO:0005770">
    <property type="term" value="C:late endosome"/>
    <property type="evidence" value="ECO:0007669"/>
    <property type="project" value="UniProtKB-SubCell"/>
</dbReference>
<evidence type="ECO:0000256" key="8">
    <source>
        <dbReference type="ARBA" id="ARBA00022833"/>
    </source>
</evidence>
<reference evidence="14" key="2">
    <citation type="submission" date="2025-09" db="UniProtKB">
        <authorList>
            <consortium name="Ensembl"/>
        </authorList>
    </citation>
    <scope>IDENTIFICATION</scope>
</reference>
<evidence type="ECO:0000256" key="11">
    <source>
        <dbReference type="SAM" id="MobiDB-lite"/>
    </source>
</evidence>
<keyword evidence="10" id="KW-0458">Lysosome</keyword>
<dbReference type="GO" id="GO:0008270">
    <property type="term" value="F:zinc ion binding"/>
    <property type="evidence" value="ECO:0007669"/>
    <property type="project" value="UniProtKB-KW"/>
</dbReference>
<accession>A0A8D0H2T8</accession>